<dbReference type="GO" id="GO:0051539">
    <property type="term" value="F:4 iron, 4 sulfur cluster binding"/>
    <property type="evidence" value="ECO:0007669"/>
    <property type="project" value="TreeGrafter"/>
</dbReference>
<dbReference type="SFLD" id="SFLDF00310">
    <property type="entry name" value="oxygen-independent_coproporphy"/>
    <property type="match status" value="1"/>
</dbReference>
<dbReference type="EC" id="1.3.98.3" evidence="2"/>
<sequence length="445" mass="51241">MASILKENDDIILAEAYLYKDGALLYHAAFNSEEILLESNNEKKLKKTLVVKAIHNVLKKHYNVEPDYGILTGVRVIKILITAKNNSKSDDEINRILKDTYEIKNDKIKLLWEILKIESKYISAEQNTKNYNLYVSIPFCPSKCSYCSFTSFVNTKEDKINVYLKSLIYEIEKTIELALKKDMNLNTVYIGGGTPSVLNEAQIDLIFSSISKYYDLTKIKEVTFEAGRPDTLSREKLECLKRNNVSRISINPQTMNEKTLNLIGRSHTIDDVIQKYKLSKEIGFAINMDVILGLTGEDESDVRNTITEIVKLKPENITVHSLSYKKKSELMRETQEMSKDYDLMAKMHEIVNEKCQSSGYAPYYMYRQKNIKGNSENIGFTLPDRECIYNMIIIEELETILACGLGASSKILQDKVRHEPVRNFKSLEEYNSRIHEIINKKIELL</sequence>
<evidence type="ECO:0000313" key="2">
    <source>
        <dbReference type="EMBL" id="NYB75663.1"/>
    </source>
</evidence>
<dbReference type="AlphaFoldDB" id="A0A974BM23"/>
<dbReference type="GO" id="GO:0006779">
    <property type="term" value="P:porphyrin-containing compound biosynthetic process"/>
    <property type="evidence" value="ECO:0007669"/>
    <property type="project" value="TreeGrafter"/>
</dbReference>
<dbReference type="EMBL" id="JACBNQ010000025">
    <property type="protein sequence ID" value="NYB75663.1"/>
    <property type="molecule type" value="Genomic_DNA"/>
</dbReference>
<dbReference type="PROSITE" id="PS51918">
    <property type="entry name" value="RADICAL_SAM"/>
    <property type="match status" value="1"/>
</dbReference>
<comment type="caution">
    <text evidence="2">The sequence shown here is derived from an EMBL/GenBank/DDBJ whole genome shotgun (WGS) entry which is preliminary data.</text>
</comment>
<organism evidence="2 3">
    <name type="scientific">Sedimentibacter hydroxybenzoicus DSM 7310</name>
    <dbReference type="NCBI Taxonomy" id="1123245"/>
    <lineage>
        <taxon>Bacteria</taxon>
        <taxon>Bacillati</taxon>
        <taxon>Bacillota</taxon>
        <taxon>Tissierellia</taxon>
        <taxon>Sedimentibacter</taxon>
    </lineage>
</organism>
<dbReference type="Proteomes" id="UP000611629">
    <property type="component" value="Unassembled WGS sequence"/>
</dbReference>
<dbReference type="Gene3D" id="3.80.30.20">
    <property type="entry name" value="tm_1862 like domain"/>
    <property type="match status" value="1"/>
</dbReference>
<dbReference type="InterPro" id="IPR034505">
    <property type="entry name" value="Coproporphyrinogen-III_oxidase"/>
</dbReference>
<evidence type="ECO:0000259" key="1">
    <source>
        <dbReference type="PROSITE" id="PS51918"/>
    </source>
</evidence>
<evidence type="ECO:0000313" key="3">
    <source>
        <dbReference type="Proteomes" id="UP000611629"/>
    </source>
</evidence>
<dbReference type="InterPro" id="IPR023404">
    <property type="entry name" value="rSAM_horseshoe"/>
</dbReference>
<dbReference type="PANTHER" id="PTHR13932:SF1">
    <property type="entry name" value="OXYGEN-INDEPENDENT COPROPORPHYRINOGEN-III OXIDASE-LIKE PROTEIN HEMZ"/>
    <property type="match status" value="1"/>
</dbReference>
<feature type="domain" description="Radical SAM core" evidence="1">
    <location>
        <begin position="125"/>
        <end position="361"/>
    </location>
</feature>
<accession>A0A974BM23</accession>
<dbReference type="PANTHER" id="PTHR13932">
    <property type="entry name" value="COPROPORPHYRINIGEN III OXIDASE"/>
    <property type="match status" value="1"/>
</dbReference>
<dbReference type="GO" id="GO:0005737">
    <property type="term" value="C:cytoplasm"/>
    <property type="evidence" value="ECO:0007669"/>
    <property type="project" value="TreeGrafter"/>
</dbReference>
<dbReference type="NCBIfam" id="TIGR03994">
    <property type="entry name" value="rSAM_HemZ"/>
    <property type="match status" value="1"/>
</dbReference>
<name>A0A974BM23_SEDHY</name>
<dbReference type="SUPFAM" id="SSF102114">
    <property type="entry name" value="Radical SAM enzymes"/>
    <property type="match status" value="1"/>
</dbReference>
<gene>
    <name evidence="2" type="primary">hemZ</name>
    <name evidence="2" type="ORF">HZF24_16060</name>
</gene>
<dbReference type="SFLD" id="SFLDG01082">
    <property type="entry name" value="B12-binding_domain_containing"/>
    <property type="match status" value="1"/>
</dbReference>
<dbReference type="SMART" id="SM00729">
    <property type="entry name" value="Elp3"/>
    <property type="match status" value="1"/>
</dbReference>
<proteinExistence type="predicted"/>
<dbReference type="InterPro" id="IPR058240">
    <property type="entry name" value="rSAM_sf"/>
</dbReference>
<keyword evidence="2" id="KW-0560">Oxidoreductase</keyword>
<dbReference type="InterPro" id="IPR023995">
    <property type="entry name" value="HemZ"/>
</dbReference>
<dbReference type="SFLD" id="SFLDG01065">
    <property type="entry name" value="anaerobic_coproporphyrinogen-I"/>
    <property type="match status" value="1"/>
</dbReference>
<dbReference type="Pfam" id="PF04055">
    <property type="entry name" value="Radical_SAM"/>
    <property type="match status" value="1"/>
</dbReference>
<protein>
    <submittedName>
        <fullName evidence="2">Coproporphyrinogen dehydrogenase HemZ</fullName>
        <ecNumber evidence="2">1.3.98.3</ecNumber>
    </submittedName>
</protein>
<keyword evidence="3" id="KW-1185">Reference proteome</keyword>
<dbReference type="SFLD" id="SFLDS00029">
    <property type="entry name" value="Radical_SAM"/>
    <property type="match status" value="1"/>
</dbReference>
<dbReference type="InterPro" id="IPR006638">
    <property type="entry name" value="Elp3/MiaA/NifB-like_rSAM"/>
</dbReference>
<dbReference type="CDD" id="cd01335">
    <property type="entry name" value="Radical_SAM"/>
    <property type="match status" value="1"/>
</dbReference>
<dbReference type="GO" id="GO:0051989">
    <property type="term" value="F:coproporphyrinogen dehydrogenase activity"/>
    <property type="evidence" value="ECO:0007669"/>
    <property type="project" value="UniProtKB-EC"/>
</dbReference>
<reference evidence="2" key="1">
    <citation type="submission" date="2020-07" db="EMBL/GenBank/DDBJ databases">
        <title>Genomic analysis of a strain of Sedimentibacter Hydroxybenzoicus DSM7310.</title>
        <authorList>
            <person name="Ma S."/>
        </authorList>
    </citation>
    <scope>NUCLEOTIDE SEQUENCE</scope>
    <source>
        <strain evidence="2">DSM 7310</strain>
    </source>
</reference>
<dbReference type="InterPro" id="IPR007197">
    <property type="entry name" value="rSAM"/>
</dbReference>